<dbReference type="SUPFAM" id="SSF54919">
    <property type="entry name" value="Nucleoside diphosphate kinase, NDK"/>
    <property type="match status" value="2"/>
</dbReference>
<evidence type="ECO:0000256" key="4">
    <source>
        <dbReference type="ARBA" id="ARBA00023273"/>
    </source>
</evidence>
<dbReference type="PANTHER" id="PTHR43109">
    <property type="entry name" value="NUCLEOSIDE DIPHOSPHATE KINASE 7"/>
    <property type="match status" value="1"/>
</dbReference>
<dbReference type="InterPro" id="IPR037993">
    <property type="entry name" value="NDPk7B"/>
</dbReference>
<dbReference type="InterPro" id="IPR023005">
    <property type="entry name" value="Nucleoside_diP_kinase_AS"/>
</dbReference>
<feature type="binding site" evidence="7">
    <location>
        <position position="220"/>
    </location>
    <ligand>
        <name>ATP</name>
        <dbReference type="ChEBI" id="CHEBI:30616"/>
    </ligand>
</feature>
<keyword evidence="4" id="KW-0966">Cell projection</keyword>
<dbReference type="GO" id="GO:0004550">
    <property type="term" value="F:nucleoside diphosphate kinase activity"/>
    <property type="evidence" value="ECO:0007669"/>
    <property type="project" value="UniProtKB-EC"/>
</dbReference>
<dbReference type="OrthoDB" id="270127at2759"/>
<gene>
    <name evidence="11" type="ORF">DSTB1V02_LOCUS2759</name>
</gene>
<comment type="caution">
    <text evidence="7">Lacks conserved residue(s) required for the propagation of feature annotation.</text>
</comment>
<evidence type="ECO:0000256" key="2">
    <source>
        <dbReference type="ARBA" id="ARBA00022490"/>
    </source>
</evidence>
<evidence type="ECO:0000259" key="10">
    <source>
        <dbReference type="PROSITE" id="PS51336"/>
    </source>
</evidence>
<dbReference type="CDD" id="cd04412">
    <property type="entry name" value="NDPk7B"/>
    <property type="match status" value="1"/>
</dbReference>
<dbReference type="GO" id="GO:0006241">
    <property type="term" value="P:CTP biosynthetic process"/>
    <property type="evidence" value="ECO:0007669"/>
    <property type="project" value="InterPro"/>
</dbReference>
<feature type="binding site" evidence="7">
    <location>
        <position position="174"/>
    </location>
    <ligand>
        <name>ATP</name>
        <dbReference type="ChEBI" id="CHEBI:30616"/>
    </ligand>
</feature>
<dbReference type="InterPro" id="IPR001564">
    <property type="entry name" value="Nucleoside_diP_kinase"/>
</dbReference>
<proteinExistence type="inferred from homology"/>
<comment type="subcellular location">
    <subcellularLocation>
        <location evidence="1">Cytoplasm</location>
        <location evidence="1">Cytoskeleton</location>
        <location evidence="1">Cilium axoneme</location>
    </subcellularLocation>
</comment>
<keyword evidence="9" id="KW-0808">Transferase</keyword>
<dbReference type="EMBL" id="LR899837">
    <property type="protein sequence ID" value="CAD7242814.1"/>
    <property type="molecule type" value="Genomic_DNA"/>
</dbReference>
<dbReference type="Gene3D" id="3.30.70.141">
    <property type="entry name" value="Nucleoside diphosphate kinase-like domain"/>
    <property type="match status" value="2"/>
</dbReference>
<evidence type="ECO:0000256" key="7">
    <source>
        <dbReference type="PROSITE-ProRule" id="PRU00706"/>
    </source>
</evidence>
<dbReference type="Gene3D" id="2.30.29.170">
    <property type="match status" value="1"/>
</dbReference>
<keyword evidence="12" id="KW-1185">Reference proteome</keyword>
<dbReference type="InterPro" id="IPR036850">
    <property type="entry name" value="NDK-like_dom_sf"/>
</dbReference>
<evidence type="ECO:0000256" key="5">
    <source>
        <dbReference type="PIRSR" id="PIRSR036503-50"/>
    </source>
</evidence>
<dbReference type="GO" id="GO:0006183">
    <property type="term" value="P:GTP biosynthetic process"/>
    <property type="evidence" value="ECO:0007669"/>
    <property type="project" value="InterPro"/>
</dbReference>
<keyword evidence="6 9" id="KW-0547">Nucleotide-binding</keyword>
<evidence type="ECO:0000313" key="12">
    <source>
        <dbReference type="Proteomes" id="UP000677054"/>
    </source>
</evidence>
<dbReference type="Proteomes" id="UP000677054">
    <property type="component" value="Unassembled WGS sequence"/>
</dbReference>
<dbReference type="EC" id="2.7.4.6" evidence="9"/>
<evidence type="ECO:0000256" key="6">
    <source>
        <dbReference type="PIRSR" id="PIRSR036503-51"/>
    </source>
</evidence>
<dbReference type="GO" id="GO:0006228">
    <property type="term" value="P:UTP biosynthetic process"/>
    <property type="evidence" value="ECO:0007669"/>
    <property type="project" value="InterPro"/>
</dbReference>
<dbReference type="PIRSF" id="PIRSF036503">
    <property type="entry name" value="NDK7"/>
    <property type="match status" value="1"/>
</dbReference>
<dbReference type="FunFam" id="3.30.70.141:FF:000004">
    <property type="entry name" value="Nucleoside diphosphate kinase 7"/>
    <property type="match status" value="1"/>
</dbReference>
<keyword evidence="2" id="KW-0963">Cytoplasm</keyword>
<dbReference type="EMBL" id="CAJPEV010000320">
    <property type="protein sequence ID" value="CAG0883943.1"/>
    <property type="molecule type" value="Genomic_DNA"/>
</dbReference>
<feature type="active site" description="Pros-phosphohistidine intermediate" evidence="7">
    <location>
        <position position="439"/>
    </location>
</feature>
<dbReference type="InterPro" id="IPR006602">
    <property type="entry name" value="DM10_dom"/>
</dbReference>
<comment type="similarity">
    <text evidence="7 8">Belongs to the NDK family.</text>
</comment>
<reference evidence="11" key="1">
    <citation type="submission" date="2020-11" db="EMBL/GenBank/DDBJ databases">
        <authorList>
            <person name="Tran Van P."/>
        </authorList>
    </citation>
    <scope>NUCLEOTIDE SEQUENCE</scope>
</reference>
<feature type="binding site" evidence="7">
    <location>
        <position position="278"/>
    </location>
    <ligand>
        <name>ATP</name>
        <dbReference type="ChEBI" id="CHEBI:30616"/>
    </ligand>
</feature>
<feature type="binding site" evidence="7">
    <location>
        <position position="248"/>
    </location>
    <ligand>
        <name>ATP</name>
        <dbReference type="ChEBI" id="CHEBI:30616"/>
    </ligand>
</feature>
<sequence length="460" mass="52341">MMASSLSKCHLLYFCEEQDFPQQNITGDETWVFSWDPELKWQSVEWLSSNLSYSQKAKHKHGAMKILETMRELMENTDAEKYAFQVKWNDPVSSLTHEFVLTYFTRDGSVEMYDTRKHKIFLRRTKCLDCNLQDFQLSEKVTIFSRQLEITDYADDFTRVRLSLLNERTFAMIKPDAIDQCGAIMNDISARGLRISKARMIQLTVPAAKEFYIEHAQQDFYKDLIAYVTEGRVLALELTGEAAVHKWREILGPTDPEKAKIEAPNSIRAKYGKDKTRNAAHGSDSMHSAKRELSLLFPEKLSSLPWQMRTSAVLQNTTCCVILPHAVHGGNAGAIIMDIQEMGFNVTALEMRTLSKREVEEFLEVYKGVVPEYYQMVSHMCSGPLIALEVGVTGSSGITDLVSQLRDLAGPRDPEVGKKIRPHTLRAKYGLTKVEKGVHCTDLPEDAALEVEYFFSVLLQ</sequence>
<evidence type="ECO:0000256" key="1">
    <source>
        <dbReference type="ARBA" id="ARBA00004430"/>
    </source>
</evidence>
<dbReference type="PRINTS" id="PR01243">
    <property type="entry name" value="NUCDPKINASE"/>
</dbReference>
<dbReference type="Pfam" id="PF00334">
    <property type="entry name" value="NDK"/>
    <property type="match status" value="2"/>
</dbReference>
<feature type="active site" description="Pros-phosphohistidine intermediate" evidence="5 7">
    <location>
        <position position="281"/>
    </location>
</feature>
<dbReference type="PROSITE" id="PS51336">
    <property type="entry name" value="DM10"/>
    <property type="match status" value="1"/>
</dbReference>
<dbReference type="GO" id="GO:0005879">
    <property type="term" value="C:axonemal microtubule"/>
    <property type="evidence" value="ECO:0007669"/>
    <property type="project" value="TreeGrafter"/>
</dbReference>
<organism evidence="11">
    <name type="scientific">Darwinula stevensoni</name>
    <dbReference type="NCBI Taxonomy" id="69355"/>
    <lineage>
        <taxon>Eukaryota</taxon>
        <taxon>Metazoa</taxon>
        <taxon>Ecdysozoa</taxon>
        <taxon>Arthropoda</taxon>
        <taxon>Crustacea</taxon>
        <taxon>Oligostraca</taxon>
        <taxon>Ostracoda</taxon>
        <taxon>Podocopa</taxon>
        <taxon>Podocopida</taxon>
        <taxon>Darwinulocopina</taxon>
        <taxon>Darwinuloidea</taxon>
        <taxon>Darwinulidae</taxon>
        <taxon>Darwinula</taxon>
    </lineage>
</organism>
<comment type="catalytic activity">
    <reaction evidence="9">
        <text>a 2'-deoxyribonucleoside 5'-diphosphate + ATP = a 2'-deoxyribonucleoside 5'-triphosphate + ADP</text>
        <dbReference type="Rhea" id="RHEA:44640"/>
        <dbReference type="ChEBI" id="CHEBI:30616"/>
        <dbReference type="ChEBI" id="CHEBI:61560"/>
        <dbReference type="ChEBI" id="CHEBI:73316"/>
        <dbReference type="ChEBI" id="CHEBI:456216"/>
        <dbReference type="EC" id="2.7.4.6"/>
    </reaction>
</comment>
<feature type="domain" description="DM10" evidence="10">
    <location>
        <begin position="78"/>
        <end position="166"/>
    </location>
</feature>
<dbReference type="AlphaFoldDB" id="A0A7R8X2Z4"/>
<dbReference type="SMART" id="SM00676">
    <property type="entry name" value="DM10"/>
    <property type="match status" value="1"/>
</dbReference>
<dbReference type="InterPro" id="IPR034907">
    <property type="entry name" value="NDK-like_dom"/>
</dbReference>
<dbReference type="PROSITE" id="PS00469">
    <property type="entry name" value="NDPK"/>
    <property type="match status" value="1"/>
</dbReference>
<evidence type="ECO:0000256" key="9">
    <source>
        <dbReference type="RuleBase" id="RU004013"/>
    </source>
</evidence>
<protein>
    <recommendedName>
        <fullName evidence="9">Nucleoside diphosphate kinase</fullName>
        <ecNumber evidence="9">2.7.4.6</ecNumber>
    </recommendedName>
</protein>
<dbReference type="InterPro" id="IPR011410">
    <property type="entry name" value="NDPK7"/>
</dbReference>
<evidence type="ECO:0000313" key="11">
    <source>
        <dbReference type="EMBL" id="CAD7242814.1"/>
    </source>
</evidence>
<name>A0A7R8X2Z4_9CRUS</name>
<evidence type="ECO:0000256" key="8">
    <source>
        <dbReference type="RuleBase" id="RU004011"/>
    </source>
</evidence>
<keyword evidence="6 9" id="KW-0067">ATP-binding</keyword>
<dbReference type="GO" id="GO:0005524">
    <property type="term" value="F:ATP binding"/>
    <property type="evidence" value="ECO:0007669"/>
    <property type="project" value="UniProtKB-KW"/>
</dbReference>
<dbReference type="PROSITE" id="PS51374">
    <property type="entry name" value="NDPK_LIKE"/>
    <property type="match status" value="2"/>
</dbReference>
<feature type="binding site" evidence="7">
    <location>
        <position position="254"/>
    </location>
    <ligand>
        <name>ATP</name>
        <dbReference type="ChEBI" id="CHEBI:30616"/>
    </ligand>
</feature>
<evidence type="ECO:0000256" key="3">
    <source>
        <dbReference type="ARBA" id="ARBA00023212"/>
    </source>
</evidence>
<accession>A0A7R8X2Z4</accession>
<dbReference type="SMART" id="SM00562">
    <property type="entry name" value="NDK"/>
    <property type="match status" value="2"/>
</dbReference>
<keyword evidence="9" id="KW-0418">Kinase</keyword>
<dbReference type="PANTHER" id="PTHR43109:SF2">
    <property type="entry name" value="NUCLEOSIDE DIPHOSPHATE KINASE 7"/>
    <property type="match status" value="1"/>
</dbReference>
<keyword evidence="3" id="KW-0206">Cytoskeleton</keyword>
<feature type="binding site" evidence="7">
    <location>
        <position position="268"/>
    </location>
    <ligand>
        <name>ATP</name>
        <dbReference type="ChEBI" id="CHEBI:30616"/>
    </ligand>
</feature>